<comment type="similarity">
    <text evidence="1">Belongs to the polysaccharide synthase family.</text>
</comment>
<dbReference type="InterPro" id="IPR051203">
    <property type="entry name" value="Polysaccharide_Synthase-Rel"/>
</dbReference>
<dbReference type="CDD" id="cd05237">
    <property type="entry name" value="UDP_invert_4-6DH_SDR_e"/>
    <property type="match status" value="1"/>
</dbReference>
<feature type="transmembrane region" description="Helical" evidence="2">
    <location>
        <begin position="112"/>
        <end position="133"/>
    </location>
</feature>
<accession>A0ABZ0B311</accession>
<reference evidence="4 5" key="1">
    <citation type="submission" date="2023-08" db="EMBL/GenBank/DDBJ databases">
        <title>Rhodoferax potami sp. nov. and Rhodoferax mekongensis sp. nov., isolated from the Mekong River in Thailand.</title>
        <authorList>
            <person name="Kitikhun S."/>
            <person name="Charoenyingcharoen P."/>
            <person name="Siriarchawattana P."/>
            <person name="Likhitrattanapisal S."/>
            <person name="Nilsakha T."/>
            <person name="Chanpet A."/>
            <person name="Rattanawaree P."/>
            <person name="Ingsriswang S."/>
        </authorList>
    </citation>
    <scope>NUCLEOTIDE SEQUENCE [LARGE SCALE GENOMIC DNA]</scope>
    <source>
        <strain evidence="4 5">TBRC 17307</strain>
    </source>
</reference>
<sequence length="619" mass="67434">MHSKLLAWPRSAKRLIVIALDVVLAILSTWIAYSLRLEGLHRPAEAQWWVYGIAPVLAIPIFIRFGLYRAIFRYTGQAALIATGKAVALYALFLSALLMWHQWPMVPRSLGLLQPMVFLVLVGASRAFARFWLAEMDAKARGSSGRLLIYGAGNAGAQTAAALGVARQYDLVGFVDDDETMAGRSLNGLPVYSAKALSRLVSSEAITDILLAMPNAPRERRNQIIAALDGIPVHVRTLPSMSDLASGKVTVQDIRELDIEDLLGRDPVPPSEALLNRELNGKVVLVSGAGGSIGSELARQICAQLPANLILLDHNEFGLYSTHQELSTMHSEHGVSVELVPLLGSVSNEERLRDVLTTHRPSVVYHAAAYKHVPMVEDNPGEGVRNNIFGTLNLARAAAQAGVKRFVLISTDKAVRPTNVMGATKRVAELVLQALAANNPETCFSMVRFGNVLGSSGSVVPLFRKQLAEGGPLTVTHEEVTRYFMTIPEAAQLVLQAGAMGQGGDVFVLDMGKPVKIMDLARRMIQLSGLSVRDAAHPDGDIEIAVTGLRTGEKLYEELLIGDNPQPTEHPRIMKAHEPYVPWEQLKPELDALYVAAERNDMFAIKAFMQKHVQGYQPA</sequence>
<feature type="domain" description="Polysaccharide biosynthesis protein CapD-like" evidence="3">
    <location>
        <begin position="284"/>
        <end position="577"/>
    </location>
</feature>
<feature type="transmembrane region" description="Helical" evidence="2">
    <location>
        <begin position="12"/>
        <end position="33"/>
    </location>
</feature>
<evidence type="ECO:0000256" key="2">
    <source>
        <dbReference type="SAM" id="Phobius"/>
    </source>
</evidence>
<dbReference type="PANTHER" id="PTHR43318">
    <property type="entry name" value="UDP-N-ACETYLGLUCOSAMINE 4,6-DEHYDRATASE"/>
    <property type="match status" value="1"/>
</dbReference>
<gene>
    <name evidence="4" type="ORF">RAN89_05230</name>
</gene>
<dbReference type="Pfam" id="PF02719">
    <property type="entry name" value="Polysacc_synt_2"/>
    <property type="match status" value="1"/>
</dbReference>
<organism evidence="4 5">
    <name type="scientific">Rhodoferax mekongensis</name>
    <dbReference type="NCBI Taxonomy" id="3068341"/>
    <lineage>
        <taxon>Bacteria</taxon>
        <taxon>Pseudomonadati</taxon>
        <taxon>Pseudomonadota</taxon>
        <taxon>Betaproteobacteria</taxon>
        <taxon>Burkholderiales</taxon>
        <taxon>Comamonadaceae</taxon>
        <taxon>Rhodoferax</taxon>
    </lineage>
</organism>
<feature type="transmembrane region" description="Helical" evidence="2">
    <location>
        <begin position="79"/>
        <end position="100"/>
    </location>
</feature>
<dbReference type="SUPFAM" id="SSF51735">
    <property type="entry name" value="NAD(P)-binding Rossmann-fold domains"/>
    <property type="match status" value="2"/>
</dbReference>
<keyword evidence="2" id="KW-0812">Transmembrane</keyword>
<proteinExistence type="inferred from homology"/>
<keyword evidence="2" id="KW-1133">Transmembrane helix</keyword>
<dbReference type="RefSeq" id="WP_313868571.1">
    <property type="nucleotide sequence ID" value="NZ_CP132507.1"/>
</dbReference>
<dbReference type="Gene3D" id="3.40.50.720">
    <property type="entry name" value="NAD(P)-binding Rossmann-like Domain"/>
    <property type="match status" value="2"/>
</dbReference>
<evidence type="ECO:0000259" key="3">
    <source>
        <dbReference type="Pfam" id="PF02719"/>
    </source>
</evidence>
<dbReference type="InterPro" id="IPR003869">
    <property type="entry name" value="Polysac_CapD-like"/>
</dbReference>
<keyword evidence="2" id="KW-0472">Membrane</keyword>
<feature type="transmembrane region" description="Helical" evidence="2">
    <location>
        <begin position="48"/>
        <end position="67"/>
    </location>
</feature>
<dbReference type="PANTHER" id="PTHR43318:SF1">
    <property type="entry name" value="POLYSACCHARIDE BIOSYNTHESIS PROTEIN EPSC-RELATED"/>
    <property type="match status" value="1"/>
</dbReference>
<dbReference type="EMBL" id="CP132507">
    <property type="protein sequence ID" value="WNO05838.1"/>
    <property type="molecule type" value="Genomic_DNA"/>
</dbReference>
<evidence type="ECO:0000256" key="1">
    <source>
        <dbReference type="ARBA" id="ARBA00007430"/>
    </source>
</evidence>
<evidence type="ECO:0000313" key="5">
    <source>
        <dbReference type="Proteomes" id="UP001302257"/>
    </source>
</evidence>
<dbReference type="Proteomes" id="UP001302257">
    <property type="component" value="Chromosome"/>
</dbReference>
<name>A0ABZ0B311_9BURK</name>
<keyword evidence="5" id="KW-1185">Reference proteome</keyword>
<protein>
    <submittedName>
        <fullName evidence="4">Nucleoside-diphosphate sugar epimerase/dehydratase</fullName>
    </submittedName>
</protein>
<evidence type="ECO:0000313" key="4">
    <source>
        <dbReference type="EMBL" id="WNO05838.1"/>
    </source>
</evidence>
<dbReference type="InterPro" id="IPR036291">
    <property type="entry name" value="NAD(P)-bd_dom_sf"/>
</dbReference>